<dbReference type="SUPFAM" id="SSF56645">
    <property type="entry name" value="Acyl-CoA dehydrogenase NM domain-like"/>
    <property type="match status" value="1"/>
</dbReference>
<gene>
    <name evidence="1" type="ORF">MCNS_34770</name>
</gene>
<dbReference type="STRING" id="44010.AWC00_03685"/>
<accession>A0A1X1TPH2</accession>
<evidence type="ECO:0000313" key="2">
    <source>
        <dbReference type="Proteomes" id="UP000467385"/>
    </source>
</evidence>
<protein>
    <submittedName>
        <fullName evidence="1">Uncharacterized protein</fullName>
    </submittedName>
</protein>
<dbReference type="RefSeq" id="WP_085231311.1">
    <property type="nucleotide sequence ID" value="NZ_AP022613.1"/>
</dbReference>
<keyword evidence="2" id="KW-1185">Reference proteome</keyword>
<dbReference type="AlphaFoldDB" id="A0A1X1TPH2"/>
<dbReference type="Gene3D" id="2.40.110.10">
    <property type="entry name" value="Butyryl-CoA Dehydrogenase, subunit A, domain 2"/>
    <property type="match status" value="1"/>
</dbReference>
<dbReference type="EMBL" id="AP022613">
    <property type="protein sequence ID" value="BBZ40414.1"/>
    <property type="molecule type" value="Genomic_DNA"/>
</dbReference>
<dbReference type="InterPro" id="IPR009100">
    <property type="entry name" value="AcylCoA_DH/oxidase_NM_dom_sf"/>
</dbReference>
<reference evidence="1 2" key="1">
    <citation type="journal article" date="2019" name="Emerg. Microbes Infect.">
        <title>Comprehensive subspecies identification of 175 nontuberculous mycobacteria species based on 7547 genomic profiles.</title>
        <authorList>
            <person name="Matsumoto Y."/>
            <person name="Kinjo T."/>
            <person name="Motooka D."/>
            <person name="Nabeya D."/>
            <person name="Jung N."/>
            <person name="Uechi K."/>
            <person name="Horii T."/>
            <person name="Iida T."/>
            <person name="Fujita J."/>
            <person name="Nakamura S."/>
        </authorList>
    </citation>
    <scope>NUCLEOTIDE SEQUENCE [LARGE SCALE GENOMIC DNA]</scope>
    <source>
        <strain evidence="1 2">JCM 14738</strain>
    </source>
</reference>
<organism evidence="1 2">
    <name type="scientific">Mycobacterium conspicuum</name>
    <dbReference type="NCBI Taxonomy" id="44010"/>
    <lineage>
        <taxon>Bacteria</taxon>
        <taxon>Bacillati</taxon>
        <taxon>Actinomycetota</taxon>
        <taxon>Actinomycetes</taxon>
        <taxon>Mycobacteriales</taxon>
        <taxon>Mycobacteriaceae</taxon>
        <taxon>Mycobacterium</taxon>
    </lineage>
</organism>
<sequence>MTVTVADDLQAALHRVTASVGARAAALDAHSTDVRVDIAELGGAGLFDLGLDDRLDDMVHVIDEVSTYSLAVGFSAWAHRMALHYLHLAPEQLREAHLPQLRAGTRPGVTAMAAGLKHVAGLGPVPIVAEHDGARLRISGPIRWASNVFPDALIVVPAADRDGRSYVVAVDADADGVIVDPPPRLMALASTASTSLRLQDVAVTPEKIVSTDLHQFVQQIRPTFLLLQTAFCVGVGRAAIAGSGQRTTGLGEQFGAELTELTARGDRLHARLYQLAADPARAATPDLIRLRLDAATLAVEATRLELALTGGAAYALGTGANRRFREAAFLPIQSPSEGQLRWELRQYE</sequence>
<dbReference type="GO" id="GO:0016627">
    <property type="term" value="F:oxidoreductase activity, acting on the CH-CH group of donors"/>
    <property type="evidence" value="ECO:0007669"/>
    <property type="project" value="InterPro"/>
</dbReference>
<evidence type="ECO:0000313" key="1">
    <source>
        <dbReference type="EMBL" id="BBZ40414.1"/>
    </source>
</evidence>
<dbReference type="InterPro" id="IPR046373">
    <property type="entry name" value="Acyl-CoA_Oxase/DH_mid-dom_sf"/>
</dbReference>
<proteinExistence type="predicted"/>
<dbReference type="Proteomes" id="UP000467385">
    <property type="component" value="Chromosome"/>
</dbReference>
<name>A0A1X1TPH2_9MYCO</name>